<comment type="caution">
    <text evidence="1">The sequence shown here is derived from an EMBL/GenBank/DDBJ whole genome shotgun (WGS) entry which is preliminary data.</text>
</comment>
<dbReference type="OrthoDB" id="9790012at2"/>
<dbReference type="Gene3D" id="3.60.20.10">
    <property type="entry name" value="Glutamine Phosphoribosylpyrophosphate, subunit 1, domain 1"/>
    <property type="match status" value="1"/>
</dbReference>
<dbReference type="InterPro" id="IPR029055">
    <property type="entry name" value="Ntn_hydrolases_N"/>
</dbReference>
<evidence type="ECO:0000313" key="2">
    <source>
        <dbReference type="Proteomes" id="UP000325684"/>
    </source>
</evidence>
<dbReference type="Proteomes" id="UP000325684">
    <property type="component" value="Unassembled WGS sequence"/>
</dbReference>
<name>A0A5N3PFZ8_9HYPH</name>
<dbReference type="RefSeq" id="WP_150942389.1">
    <property type="nucleotide sequence ID" value="NZ_VCMV01000004.1"/>
</dbReference>
<dbReference type="InterPro" id="IPR010430">
    <property type="entry name" value="DUF1028"/>
</dbReference>
<dbReference type="AlphaFoldDB" id="A0A5N3PFZ8"/>
<proteinExistence type="predicted"/>
<dbReference type="SUPFAM" id="SSF56235">
    <property type="entry name" value="N-terminal nucleophile aminohydrolases (Ntn hydrolases)"/>
    <property type="match status" value="1"/>
</dbReference>
<keyword evidence="2" id="KW-1185">Reference proteome</keyword>
<gene>
    <name evidence="1" type="ORF">FEZ63_04215</name>
</gene>
<dbReference type="EMBL" id="VCMV01000004">
    <property type="protein sequence ID" value="KAB0268653.1"/>
    <property type="molecule type" value="Genomic_DNA"/>
</dbReference>
<dbReference type="Pfam" id="PF06267">
    <property type="entry name" value="DUF1028"/>
    <property type="match status" value="1"/>
</dbReference>
<dbReference type="PANTHER" id="PTHR39328">
    <property type="entry name" value="BLL2871 PROTEIN"/>
    <property type="match status" value="1"/>
</dbReference>
<reference evidence="1 2" key="1">
    <citation type="journal article" date="2019" name="Microorganisms">
        <title>Genome Insights into the Novel Species Microvirga brassicacearum, a Rapeseed Endophyte with Biotechnological Potential.</title>
        <authorList>
            <person name="Jimenez-Gomez A."/>
            <person name="Saati-Santamaria Z."/>
            <person name="Igual J.M."/>
            <person name="Rivas R."/>
            <person name="Mateos P.F."/>
            <person name="Garcia-Fraile P."/>
        </authorList>
    </citation>
    <scope>NUCLEOTIDE SEQUENCE [LARGE SCALE GENOMIC DNA]</scope>
    <source>
        <strain evidence="1 2">CDVBN77</strain>
    </source>
</reference>
<sequence length="237" mass="25819">MTWSIVARDELSGLLAIAVSTCAFAVGARVPFIETGVGAIATQAFVNPFYGYRALEFLKAGIAPEEIIRRITEADDGRSQRQVHLTDRTGRFAAYTGAECVPWCGHLIGDTFSVAGNMLAGEQVIQDTAQAFVATEGQPMARRLLAALQAGEAAGGDKRGRQSAALLIHDTEDYPLLDIRVDDHTDPLTELTRLEEVSRDRFLHYRKFMPSRTNPSGVTDRAEIERRIAESVAAGDP</sequence>
<organism evidence="1 2">
    <name type="scientific">Microvirga brassicacearum</name>
    <dbReference type="NCBI Taxonomy" id="2580413"/>
    <lineage>
        <taxon>Bacteria</taxon>
        <taxon>Pseudomonadati</taxon>
        <taxon>Pseudomonadota</taxon>
        <taxon>Alphaproteobacteria</taxon>
        <taxon>Hyphomicrobiales</taxon>
        <taxon>Methylobacteriaceae</taxon>
        <taxon>Microvirga</taxon>
    </lineage>
</organism>
<evidence type="ECO:0000313" key="1">
    <source>
        <dbReference type="EMBL" id="KAB0268653.1"/>
    </source>
</evidence>
<accession>A0A5N3PFZ8</accession>
<dbReference type="PANTHER" id="PTHR39328:SF1">
    <property type="entry name" value="BLL2871 PROTEIN"/>
    <property type="match status" value="1"/>
</dbReference>
<protein>
    <submittedName>
        <fullName evidence="1">DUF1028 domain-containing protein</fullName>
    </submittedName>
</protein>